<proteinExistence type="predicted"/>
<dbReference type="PANTHER" id="PTHR28083">
    <property type="entry name" value="GOOD FOR FULL DBP5 ACTIVITY PROTEIN 2"/>
    <property type="match status" value="1"/>
</dbReference>
<reference evidence="3 4" key="1">
    <citation type="submission" date="2024-01" db="EMBL/GenBank/DDBJ databases">
        <title>Comparative genomics of Cryptococcus and Kwoniella reveals pathogenesis evolution and contrasting modes of karyotype evolution via chromosome fusion or intercentromeric recombination.</title>
        <authorList>
            <person name="Coelho M.A."/>
            <person name="David-Palma M."/>
            <person name="Shea T."/>
            <person name="Bowers K."/>
            <person name="McGinley-Smith S."/>
            <person name="Mohammad A.W."/>
            <person name="Gnirke A."/>
            <person name="Yurkov A.M."/>
            <person name="Nowrousian M."/>
            <person name="Sun S."/>
            <person name="Cuomo C.A."/>
            <person name="Heitman J."/>
        </authorList>
    </citation>
    <scope>NUCLEOTIDE SEQUENCE [LARGE SCALE GENOMIC DNA]</scope>
    <source>
        <strain evidence="3 4">7685027</strain>
    </source>
</reference>
<evidence type="ECO:0000256" key="1">
    <source>
        <dbReference type="SAM" id="MobiDB-lite"/>
    </source>
</evidence>
<accession>A0ABZ2AZ67</accession>
<sequence length="741" mass="85180">MADSNQGGRGFPDTTVRVKSKEGLSLVKAAYMRQMDVMYQWPNSLNPWQAGAIKSIFSNAALYDPGHPLHPGKEGITLYLGYDKTNRPRLLFSLRQIEYIQYYINAMRLSTPSWVEYYQRRAELIADGGQESLAELEEMEEPSYKDGRDDWIPIPDMVLSAELFIKIEEIYVQSHFHLGKINKQLEKDSKVAERHERNGMPLPVFDSKRFDDILSLPVPDPNANPEQEKEKEKSKQIQDEKDKEKMAVKLQVQKEQEEKRMQEEADWKEQEERVRKHREEMEWEQRVEQERYLMEEALEKAAEFVDAETNDPSVNFVDEGERQDHEQVSARYHNACQRALIIAMYGGWKYFDSEKNGPQQEEDADGVMEEEEKKINKLEKPSHLGRTVFVALNVTRWEKDPKVVLEVGWSAIFWQEDEWYGPPDALHTKPEFEEMRDYGHIIVQDHMLDKHNGETRPDFRDKYCYGDSIPVPKNVLKQTLKAKLQDIWRKGGKGPIFIVTHTPKGEEHDFSDVGLDISTADPDLHPDTQEILPDEDPNASNAVYMVNTATLFGAIEGVDPSYLPPSPSNPHPLVIAGRSEKDLQRTALTVFGNSDERRKPTFVGNAGNDAFYTLQILLALLFGSTLDELKTAYQEDSINPNFFKSSADPTRPDKVEEDTVEFVGAVPSRPPGLEGYIEVDREDMLPDDERIIYDDPDWIEEENVIGVHYEDDEGNLLPLPHGPEQVGDEERRTNILDPVDI</sequence>
<feature type="region of interest" description="Disordered" evidence="1">
    <location>
        <begin position="213"/>
        <end position="245"/>
    </location>
</feature>
<protein>
    <recommendedName>
        <fullName evidence="2">Gfd2/YDR514C-like C-terminal domain-containing protein</fullName>
    </recommendedName>
</protein>
<dbReference type="Pfam" id="PF21762">
    <property type="entry name" value="DEDDh_C"/>
    <property type="match status" value="1"/>
</dbReference>
<evidence type="ECO:0000313" key="4">
    <source>
        <dbReference type="Proteomes" id="UP001432216"/>
    </source>
</evidence>
<evidence type="ECO:0000259" key="2">
    <source>
        <dbReference type="Pfam" id="PF21762"/>
    </source>
</evidence>
<evidence type="ECO:0000313" key="3">
    <source>
        <dbReference type="EMBL" id="WVO23831.1"/>
    </source>
</evidence>
<dbReference type="InterPro" id="IPR040151">
    <property type="entry name" value="Gfd2/YDR514C-like"/>
</dbReference>
<name>A0ABZ2AZ67_9TREE</name>
<dbReference type="PANTHER" id="PTHR28083:SF1">
    <property type="entry name" value="GOOD FOR FULL DBP5 ACTIVITY PROTEIN 2"/>
    <property type="match status" value="1"/>
</dbReference>
<feature type="compositionally biased region" description="Basic and acidic residues" evidence="1">
    <location>
        <begin position="226"/>
        <end position="245"/>
    </location>
</feature>
<feature type="region of interest" description="Disordered" evidence="1">
    <location>
        <begin position="720"/>
        <end position="741"/>
    </location>
</feature>
<dbReference type="Proteomes" id="UP001432216">
    <property type="component" value="Chromosome 9"/>
</dbReference>
<dbReference type="EMBL" id="CP143814">
    <property type="protein sequence ID" value="WVO23831.1"/>
    <property type="molecule type" value="Genomic_DNA"/>
</dbReference>
<organism evidence="3 4">
    <name type="scientific">Cryptococcus decagattii</name>
    <dbReference type="NCBI Taxonomy" id="1859122"/>
    <lineage>
        <taxon>Eukaryota</taxon>
        <taxon>Fungi</taxon>
        <taxon>Dikarya</taxon>
        <taxon>Basidiomycota</taxon>
        <taxon>Agaricomycotina</taxon>
        <taxon>Tremellomycetes</taxon>
        <taxon>Tremellales</taxon>
        <taxon>Cryptococcaceae</taxon>
        <taxon>Cryptococcus</taxon>
        <taxon>Cryptococcus gattii species complex</taxon>
    </lineage>
</organism>
<dbReference type="GeneID" id="89991958"/>
<keyword evidence="4" id="KW-1185">Reference proteome</keyword>
<dbReference type="RefSeq" id="XP_064723070.1">
    <property type="nucleotide sequence ID" value="XM_064866998.1"/>
</dbReference>
<gene>
    <name evidence="3" type="ORF">IAS62_005188</name>
</gene>
<dbReference type="InterPro" id="IPR048519">
    <property type="entry name" value="Gfd2/YDR514C-like_C"/>
</dbReference>
<feature type="domain" description="Gfd2/YDR514C-like C-terminal" evidence="2">
    <location>
        <begin position="388"/>
        <end position="531"/>
    </location>
</feature>